<dbReference type="Proteomes" id="UP000256763">
    <property type="component" value="Unassembled WGS sequence"/>
</dbReference>
<keyword evidence="2" id="KW-1185">Reference proteome</keyword>
<organism evidence="1 2">
    <name type="scientific">Alkalilimnicola ehrlichii</name>
    <dbReference type="NCBI Taxonomy" id="351052"/>
    <lineage>
        <taxon>Bacteria</taxon>
        <taxon>Pseudomonadati</taxon>
        <taxon>Pseudomonadota</taxon>
        <taxon>Gammaproteobacteria</taxon>
        <taxon>Chromatiales</taxon>
        <taxon>Ectothiorhodospiraceae</taxon>
        <taxon>Alkalilimnicola</taxon>
    </lineage>
</organism>
<proteinExistence type="predicted"/>
<protein>
    <submittedName>
        <fullName evidence="1">Uncharacterized protein</fullName>
    </submittedName>
</protein>
<sequence>MTETRRVGIYGTGKAAGEIVRAVASSPHTLTTAIAFFDEQAGQDIGVLTGGAPVGVLATTDLEGVVRSGDFEVLLYAGLSGDVLYKTMALCADAGVDMVHACFAHPRLRLPPEMHERLQERAAATGSRIVGTGMLPGFWLDVLPSLLTSALPAPVSIVGQACSDITSWGAGVLADELGLGRPPEDGVGPIGGILQESAEMIAEVLGLGGVKSERRGGFVIAEAATEVAGIQVSPGDRVGFDESAVVLHDGKERVRLGWTGLPGGSFEGFERALLVTAIGGDGTEIVIDVTNPLDPYPGTAARFVHAIRGVQPLPGGLHTPVKLSI</sequence>
<comment type="caution">
    <text evidence="1">The sequence shown here is derived from an EMBL/GenBank/DDBJ whole genome shotgun (WGS) entry which is preliminary data.</text>
</comment>
<evidence type="ECO:0000313" key="2">
    <source>
        <dbReference type="Proteomes" id="UP000256763"/>
    </source>
</evidence>
<reference evidence="2" key="1">
    <citation type="submission" date="2017-05" db="EMBL/GenBank/DDBJ databases">
        <authorList>
            <person name="Sharma S."/>
            <person name="Sidhu C."/>
            <person name="Pinnaka A.K."/>
        </authorList>
    </citation>
    <scope>NUCLEOTIDE SEQUENCE [LARGE SCALE GENOMIC DNA]</scope>
    <source>
        <strain evidence="2">AK93</strain>
    </source>
</reference>
<dbReference type="InterPro" id="IPR036291">
    <property type="entry name" value="NAD(P)-bd_dom_sf"/>
</dbReference>
<evidence type="ECO:0000313" key="1">
    <source>
        <dbReference type="EMBL" id="RFA33580.1"/>
    </source>
</evidence>
<dbReference type="Gene3D" id="3.40.50.720">
    <property type="entry name" value="NAD(P)-binding Rossmann-like Domain"/>
    <property type="match status" value="1"/>
</dbReference>
<dbReference type="AlphaFoldDB" id="A0A3E0WKU4"/>
<accession>A0A3E0WKU4</accession>
<dbReference type="EMBL" id="NFZW01000020">
    <property type="protein sequence ID" value="RFA33580.1"/>
    <property type="molecule type" value="Genomic_DNA"/>
</dbReference>
<name>A0A3E0WKU4_9GAMM</name>
<dbReference type="RefSeq" id="WP_116302911.1">
    <property type="nucleotide sequence ID" value="NZ_NFZV01000015.1"/>
</dbReference>
<dbReference type="SUPFAM" id="SSF51735">
    <property type="entry name" value="NAD(P)-binding Rossmann-fold domains"/>
    <property type="match status" value="1"/>
</dbReference>
<gene>
    <name evidence="1" type="ORF">CAL65_17155</name>
</gene>
<dbReference type="OrthoDB" id="4577843at2"/>